<dbReference type="InterPro" id="IPR029018">
    <property type="entry name" value="Hex-like_dom2"/>
</dbReference>
<dbReference type="AlphaFoldDB" id="A0A9P5TG73"/>
<sequence length="518" mass="57171">MLLNLLKFITLITSTSYASAIWPRPRQISTGHTALKLSPSFDIDTSSIKNAPQDLSDAVTCIIDHLRNDNLHAFVVNRSTSSAGVIKSANSLRSLTLMHVSSSPVESISDEAVGYTLTVPIDGSSATLQANSTLGLLRGLTTFEQLWYTLKGTVYYLDTPFHIVDSPAYPYRGLMLDTARNYFPVDVIKHTLDAMSWVKISTFHWHVVDSQSFPLQIPGFLELSHKAAYNSSSVYTLSDVRDIVAYATACGIDVIAKINLLVIPLRYRKAILNILLVLKLLPDRLMLSGCFRVPSSRLLSSHEFILSIEPPAGQLRLARAATTNFTSGMLAAAPSLFSSHYFGTGGDEVNENCYDDDEETQRELAFDTFTHITHQALRFVGKTPTVWEGWISAHNVASLVKKGYKVIHASNEYFYLDCGAGGWLSQNPLGNTYSFGPLAGLEPSRYHLILGGQHLLWSEQADPSNLCFLEGVFWSGPGGDIGAAMPHLHEIAYRFKQRGVQTIALQPEWCALRLGHVM</sequence>
<dbReference type="InterPro" id="IPR029019">
    <property type="entry name" value="HEX_eukaryotic_N"/>
</dbReference>
<keyword evidence="4 7" id="KW-0378">Hydrolase</keyword>
<evidence type="ECO:0000313" key="13">
    <source>
        <dbReference type="Proteomes" id="UP000724874"/>
    </source>
</evidence>
<dbReference type="PIRSF" id="PIRSF001093">
    <property type="entry name" value="B-hxosamndse_ab_euk"/>
    <property type="match status" value="1"/>
</dbReference>
<dbReference type="OrthoDB" id="428480at2759"/>
<dbReference type="Pfam" id="PF00728">
    <property type="entry name" value="Glyco_hydro_20"/>
    <property type="match status" value="2"/>
</dbReference>
<dbReference type="PANTHER" id="PTHR22600">
    <property type="entry name" value="BETA-HEXOSAMINIDASE"/>
    <property type="match status" value="1"/>
</dbReference>
<dbReference type="InterPro" id="IPR025705">
    <property type="entry name" value="Beta_hexosaminidase_sua/sub"/>
</dbReference>
<feature type="active site" description="Proton donor" evidence="8">
    <location>
        <position position="348"/>
    </location>
</feature>
<dbReference type="PANTHER" id="PTHR22600:SF26">
    <property type="entry name" value="BETA-N-ACETYLHEXOSAMINIDASE"/>
    <property type="match status" value="1"/>
</dbReference>
<evidence type="ECO:0000256" key="3">
    <source>
        <dbReference type="ARBA" id="ARBA00022729"/>
    </source>
</evidence>
<proteinExistence type="inferred from homology"/>
<dbReference type="InterPro" id="IPR015883">
    <property type="entry name" value="Glyco_hydro_20_cat"/>
</dbReference>
<name>A0A9P5TG73_GYMJU</name>
<evidence type="ECO:0000256" key="6">
    <source>
        <dbReference type="ARBA" id="ARBA00023295"/>
    </source>
</evidence>
<keyword evidence="5" id="KW-0325">Glycoprotein</keyword>
<dbReference type="EMBL" id="JADNYJ010000174">
    <property type="protein sequence ID" value="KAF8877161.1"/>
    <property type="molecule type" value="Genomic_DNA"/>
</dbReference>
<dbReference type="EC" id="3.2.1.52" evidence="7"/>
<keyword evidence="6 7" id="KW-0326">Glycosidase</keyword>
<dbReference type="GO" id="GO:0016020">
    <property type="term" value="C:membrane"/>
    <property type="evidence" value="ECO:0007669"/>
    <property type="project" value="TreeGrafter"/>
</dbReference>
<evidence type="ECO:0000256" key="2">
    <source>
        <dbReference type="ARBA" id="ARBA00006285"/>
    </source>
</evidence>
<evidence type="ECO:0000256" key="8">
    <source>
        <dbReference type="PIRSR" id="PIRSR001093-1"/>
    </source>
</evidence>
<dbReference type="InterPro" id="IPR017853">
    <property type="entry name" value="GH"/>
</dbReference>
<keyword evidence="3 9" id="KW-0732">Signal</keyword>
<dbReference type="SUPFAM" id="SSF55545">
    <property type="entry name" value="beta-N-acetylhexosaminidase-like domain"/>
    <property type="match status" value="1"/>
</dbReference>
<feature type="domain" description="Glycoside hydrolase family 20 catalytic" evidence="10">
    <location>
        <begin position="169"/>
        <end position="380"/>
    </location>
</feature>
<feature type="domain" description="Glycoside hydrolase family 20 catalytic" evidence="10">
    <location>
        <begin position="385"/>
        <end position="465"/>
    </location>
</feature>
<dbReference type="GO" id="GO:0030203">
    <property type="term" value="P:glycosaminoglycan metabolic process"/>
    <property type="evidence" value="ECO:0007669"/>
    <property type="project" value="TreeGrafter"/>
</dbReference>
<comment type="caution">
    <text evidence="12">The sequence shown here is derived from an EMBL/GenBank/DDBJ whole genome shotgun (WGS) entry which is preliminary data.</text>
</comment>
<keyword evidence="13" id="KW-1185">Reference proteome</keyword>
<dbReference type="PRINTS" id="PR00738">
    <property type="entry name" value="GLHYDRLASE20"/>
</dbReference>
<evidence type="ECO:0000256" key="7">
    <source>
        <dbReference type="PIRNR" id="PIRNR001093"/>
    </source>
</evidence>
<evidence type="ECO:0000259" key="11">
    <source>
        <dbReference type="Pfam" id="PF14845"/>
    </source>
</evidence>
<evidence type="ECO:0000313" key="12">
    <source>
        <dbReference type="EMBL" id="KAF8877161.1"/>
    </source>
</evidence>
<dbReference type="Gene3D" id="3.20.20.80">
    <property type="entry name" value="Glycosidases"/>
    <property type="match status" value="1"/>
</dbReference>
<feature type="chain" id="PRO_5040443495" description="Beta-hexosaminidase" evidence="9">
    <location>
        <begin position="21"/>
        <end position="518"/>
    </location>
</feature>
<comment type="similarity">
    <text evidence="2 7">Belongs to the glycosyl hydrolase 20 family.</text>
</comment>
<dbReference type="SUPFAM" id="SSF51445">
    <property type="entry name" value="(Trans)glycosidases"/>
    <property type="match status" value="1"/>
</dbReference>
<evidence type="ECO:0000256" key="5">
    <source>
        <dbReference type="ARBA" id="ARBA00023180"/>
    </source>
</evidence>
<protein>
    <recommendedName>
        <fullName evidence="7">Beta-hexosaminidase</fullName>
        <ecNumber evidence="7">3.2.1.52</ecNumber>
    </recommendedName>
</protein>
<evidence type="ECO:0000259" key="10">
    <source>
        <dbReference type="Pfam" id="PF00728"/>
    </source>
</evidence>
<evidence type="ECO:0000256" key="9">
    <source>
        <dbReference type="SAM" id="SignalP"/>
    </source>
</evidence>
<dbReference type="Proteomes" id="UP000724874">
    <property type="component" value="Unassembled WGS sequence"/>
</dbReference>
<feature type="signal peptide" evidence="9">
    <location>
        <begin position="1"/>
        <end position="20"/>
    </location>
</feature>
<dbReference type="GO" id="GO:0005975">
    <property type="term" value="P:carbohydrate metabolic process"/>
    <property type="evidence" value="ECO:0007669"/>
    <property type="project" value="InterPro"/>
</dbReference>
<comment type="catalytic activity">
    <reaction evidence="1 7">
        <text>Hydrolysis of terminal non-reducing N-acetyl-D-hexosamine residues in N-acetyl-beta-D-hexosaminides.</text>
        <dbReference type="EC" id="3.2.1.52"/>
    </reaction>
</comment>
<dbReference type="Gene3D" id="3.30.379.10">
    <property type="entry name" value="Chitobiase/beta-hexosaminidase domain 2-like"/>
    <property type="match status" value="1"/>
</dbReference>
<gene>
    <name evidence="12" type="ORF">CPB84DRAFT_1817626</name>
</gene>
<organism evidence="12 13">
    <name type="scientific">Gymnopilus junonius</name>
    <name type="common">Spectacular rustgill mushroom</name>
    <name type="synonym">Gymnopilus spectabilis subsp. junonius</name>
    <dbReference type="NCBI Taxonomy" id="109634"/>
    <lineage>
        <taxon>Eukaryota</taxon>
        <taxon>Fungi</taxon>
        <taxon>Dikarya</taxon>
        <taxon>Basidiomycota</taxon>
        <taxon>Agaricomycotina</taxon>
        <taxon>Agaricomycetes</taxon>
        <taxon>Agaricomycetidae</taxon>
        <taxon>Agaricales</taxon>
        <taxon>Agaricineae</taxon>
        <taxon>Hymenogastraceae</taxon>
        <taxon>Gymnopilus</taxon>
    </lineage>
</organism>
<feature type="domain" description="Beta-hexosaminidase eukaryotic type N-terminal" evidence="11">
    <location>
        <begin position="21"/>
        <end position="146"/>
    </location>
</feature>
<evidence type="ECO:0000256" key="4">
    <source>
        <dbReference type="ARBA" id="ARBA00022801"/>
    </source>
</evidence>
<dbReference type="GO" id="GO:0004563">
    <property type="term" value="F:beta-N-acetylhexosaminidase activity"/>
    <property type="evidence" value="ECO:0007669"/>
    <property type="project" value="UniProtKB-EC"/>
</dbReference>
<dbReference type="Pfam" id="PF14845">
    <property type="entry name" value="Glycohydro_20b2"/>
    <property type="match status" value="1"/>
</dbReference>
<reference evidence="12" key="1">
    <citation type="submission" date="2020-11" db="EMBL/GenBank/DDBJ databases">
        <authorList>
            <consortium name="DOE Joint Genome Institute"/>
            <person name="Ahrendt S."/>
            <person name="Riley R."/>
            <person name="Andreopoulos W."/>
            <person name="LaButti K."/>
            <person name="Pangilinan J."/>
            <person name="Ruiz-duenas F.J."/>
            <person name="Barrasa J.M."/>
            <person name="Sanchez-Garcia M."/>
            <person name="Camarero S."/>
            <person name="Miyauchi S."/>
            <person name="Serrano A."/>
            <person name="Linde D."/>
            <person name="Babiker R."/>
            <person name="Drula E."/>
            <person name="Ayuso-Fernandez I."/>
            <person name="Pacheco R."/>
            <person name="Padilla G."/>
            <person name="Ferreira P."/>
            <person name="Barriuso J."/>
            <person name="Kellner H."/>
            <person name="Castanera R."/>
            <person name="Alfaro M."/>
            <person name="Ramirez L."/>
            <person name="Pisabarro A.G."/>
            <person name="Kuo A."/>
            <person name="Tritt A."/>
            <person name="Lipzen A."/>
            <person name="He G."/>
            <person name="Yan M."/>
            <person name="Ng V."/>
            <person name="Cullen D."/>
            <person name="Martin F."/>
            <person name="Rosso M.-N."/>
            <person name="Henrissat B."/>
            <person name="Hibbett D."/>
            <person name="Martinez A.T."/>
            <person name="Grigoriev I.V."/>
        </authorList>
    </citation>
    <scope>NUCLEOTIDE SEQUENCE</scope>
    <source>
        <strain evidence="12">AH 44721</strain>
    </source>
</reference>
<accession>A0A9P5TG73</accession>
<evidence type="ECO:0000256" key="1">
    <source>
        <dbReference type="ARBA" id="ARBA00001231"/>
    </source>
</evidence>